<sequence>MTSILTTRLTQNDLDQIWDDFREGIQQMYTTRQMINREFMNLHSQIFKYCAFVVHSTMTTAAGDGSSAERAACETKDREARETDLVCGELPAPGSFGSGGPPPPLDWWWLSATRRKGRESTDVSLITSFVIIFAAALSASITPYCEATAR</sequence>
<dbReference type="Gene3D" id="1.20.1310.10">
    <property type="entry name" value="Cullin Repeats"/>
    <property type="match status" value="1"/>
</dbReference>
<dbReference type="EMBL" id="BGZK01003358">
    <property type="protein sequence ID" value="GBP00434.1"/>
    <property type="molecule type" value="Genomic_DNA"/>
</dbReference>
<protein>
    <submittedName>
        <fullName evidence="2">Cullin-1</fullName>
    </submittedName>
</protein>
<dbReference type="OrthoDB" id="27073at2759"/>
<evidence type="ECO:0000313" key="3">
    <source>
        <dbReference type="Proteomes" id="UP000299102"/>
    </source>
</evidence>
<accession>A0A4C1SEH1</accession>
<proteinExistence type="predicted"/>
<reference evidence="2 3" key="1">
    <citation type="journal article" date="2019" name="Commun. Biol.">
        <title>The bagworm genome reveals a unique fibroin gene that provides high tensile strength.</title>
        <authorList>
            <person name="Kono N."/>
            <person name="Nakamura H."/>
            <person name="Ohtoshi R."/>
            <person name="Tomita M."/>
            <person name="Numata K."/>
            <person name="Arakawa K."/>
        </authorList>
    </citation>
    <scope>NUCLEOTIDE SEQUENCE [LARGE SCALE GENOMIC DNA]</scope>
</reference>
<dbReference type="Proteomes" id="UP000299102">
    <property type="component" value="Unassembled WGS sequence"/>
</dbReference>
<keyword evidence="3" id="KW-1185">Reference proteome</keyword>
<keyword evidence="1" id="KW-1133">Transmembrane helix</keyword>
<dbReference type="AlphaFoldDB" id="A0A4C1SEH1"/>
<dbReference type="STRING" id="151549.A0A4C1SEH1"/>
<keyword evidence="1" id="KW-0472">Membrane</keyword>
<organism evidence="2 3">
    <name type="scientific">Eumeta variegata</name>
    <name type="common">Bagworm moth</name>
    <name type="synonym">Eumeta japonica</name>
    <dbReference type="NCBI Taxonomy" id="151549"/>
    <lineage>
        <taxon>Eukaryota</taxon>
        <taxon>Metazoa</taxon>
        <taxon>Ecdysozoa</taxon>
        <taxon>Arthropoda</taxon>
        <taxon>Hexapoda</taxon>
        <taxon>Insecta</taxon>
        <taxon>Pterygota</taxon>
        <taxon>Neoptera</taxon>
        <taxon>Endopterygota</taxon>
        <taxon>Lepidoptera</taxon>
        <taxon>Glossata</taxon>
        <taxon>Ditrysia</taxon>
        <taxon>Tineoidea</taxon>
        <taxon>Psychidae</taxon>
        <taxon>Oiketicinae</taxon>
        <taxon>Eumeta</taxon>
    </lineage>
</organism>
<keyword evidence="1" id="KW-0812">Transmembrane</keyword>
<gene>
    <name evidence="2" type="primary">CUL1</name>
    <name evidence="2" type="ORF">EVAR_90943_1</name>
</gene>
<evidence type="ECO:0000256" key="1">
    <source>
        <dbReference type="SAM" id="Phobius"/>
    </source>
</evidence>
<name>A0A4C1SEH1_EUMVA</name>
<comment type="caution">
    <text evidence="2">The sequence shown here is derived from an EMBL/GenBank/DDBJ whole genome shotgun (WGS) entry which is preliminary data.</text>
</comment>
<evidence type="ECO:0000313" key="2">
    <source>
        <dbReference type="EMBL" id="GBP00434.1"/>
    </source>
</evidence>
<feature type="transmembrane region" description="Helical" evidence="1">
    <location>
        <begin position="123"/>
        <end position="144"/>
    </location>
</feature>